<keyword evidence="12" id="KW-1185">Reference proteome</keyword>
<evidence type="ECO:0000256" key="6">
    <source>
        <dbReference type="ARBA" id="ARBA00022989"/>
    </source>
</evidence>
<reference evidence="11" key="2">
    <citation type="submission" date="2020-09" db="EMBL/GenBank/DDBJ databases">
        <authorList>
            <person name="Sun Q."/>
            <person name="Zhou Y."/>
        </authorList>
    </citation>
    <scope>NUCLEOTIDE SEQUENCE</scope>
    <source>
        <strain evidence="11">CGMCC 1.15320</strain>
    </source>
</reference>
<name>A0A916W3W1_9HYPH</name>
<dbReference type="Pfam" id="PF00005">
    <property type="entry name" value="ABC_tran"/>
    <property type="match status" value="1"/>
</dbReference>
<feature type="transmembrane region" description="Helical" evidence="8">
    <location>
        <begin position="115"/>
        <end position="140"/>
    </location>
</feature>
<dbReference type="GO" id="GO:0034040">
    <property type="term" value="F:ATPase-coupled lipid transmembrane transporter activity"/>
    <property type="evidence" value="ECO:0007669"/>
    <property type="project" value="TreeGrafter"/>
</dbReference>
<dbReference type="InterPro" id="IPR003593">
    <property type="entry name" value="AAA+_ATPase"/>
</dbReference>
<dbReference type="SMART" id="SM00382">
    <property type="entry name" value="AAA"/>
    <property type="match status" value="1"/>
</dbReference>
<dbReference type="GO" id="GO:0005886">
    <property type="term" value="C:plasma membrane"/>
    <property type="evidence" value="ECO:0007669"/>
    <property type="project" value="UniProtKB-SubCell"/>
</dbReference>
<dbReference type="Gene3D" id="1.20.1560.10">
    <property type="entry name" value="ABC transporter type 1, transmembrane domain"/>
    <property type="match status" value="1"/>
</dbReference>
<dbReference type="InterPro" id="IPR036640">
    <property type="entry name" value="ABC1_TM_sf"/>
</dbReference>
<evidence type="ECO:0000259" key="9">
    <source>
        <dbReference type="PROSITE" id="PS50893"/>
    </source>
</evidence>
<keyword evidence="3 8" id="KW-0812">Transmembrane</keyword>
<dbReference type="CDD" id="cd18567">
    <property type="entry name" value="ABC_6TM_CvaB_RaxB_like"/>
    <property type="match status" value="1"/>
</dbReference>
<feature type="transmembrane region" description="Helical" evidence="8">
    <location>
        <begin position="176"/>
        <end position="194"/>
    </location>
</feature>
<dbReference type="GO" id="GO:0008233">
    <property type="term" value="F:peptidase activity"/>
    <property type="evidence" value="ECO:0007669"/>
    <property type="project" value="InterPro"/>
</dbReference>
<comment type="subcellular location">
    <subcellularLocation>
        <location evidence="1">Cell membrane</location>
        <topology evidence="1">Multi-pass membrane protein</topology>
    </subcellularLocation>
</comment>
<comment type="caution">
    <text evidence="11">The sequence shown here is derived from an EMBL/GenBank/DDBJ whole genome shotgun (WGS) entry which is preliminary data.</text>
</comment>
<evidence type="ECO:0000256" key="3">
    <source>
        <dbReference type="ARBA" id="ARBA00022692"/>
    </source>
</evidence>
<evidence type="ECO:0000259" key="10">
    <source>
        <dbReference type="PROSITE" id="PS50929"/>
    </source>
</evidence>
<dbReference type="AlphaFoldDB" id="A0A916W3W1"/>
<proteinExistence type="inferred from homology"/>
<organism evidence="11 12">
    <name type="scientific">Nitratireductor aestuarii</name>
    <dbReference type="NCBI Taxonomy" id="1735103"/>
    <lineage>
        <taxon>Bacteria</taxon>
        <taxon>Pseudomonadati</taxon>
        <taxon>Pseudomonadota</taxon>
        <taxon>Alphaproteobacteria</taxon>
        <taxon>Hyphomicrobiales</taxon>
        <taxon>Phyllobacteriaceae</taxon>
        <taxon>Nitratireductor</taxon>
    </lineage>
</organism>
<dbReference type="InterPro" id="IPR011527">
    <property type="entry name" value="ABC1_TM_dom"/>
</dbReference>
<evidence type="ECO:0000313" key="12">
    <source>
        <dbReference type="Proteomes" id="UP000636264"/>
    </source>
</evidence>
<evidence type="ECO:0000256" key="7">
    <source>
        <dbReference type="ARBA" id="ARBA00023136"/>
    </source>
</evidence>
<gene>
    <name evidence="11" type="ORF">GCM10011385_18830</name>
</gene>
<feature type="domain" description="ABC transmembrane type-1" evidence="10">
    <location>
        <begin position="119"/>
        <end position="378"/>
    </location>
</feature>
<dbReference type="InterPro" id="IPR039421">
    <property type="entry name" value="Type_1_exporter"/>
</dbReference>
<evidence type="ECO:0000256" key="5">
    <source>
        <dbReference type="ARBA" id="ARBA00022840"/>
    </source>
</evidence>
<dbReference type="GO" id="GO:0006508">
    <property type="term" value="P:proteolysis"/>
    <property type="evidence" value="ECO:0007669"/>
    <property type="project" value="InterPro"/>
</dbReference>
<feature type="transmembrane region" description="Helical" evidence="8">
    <location>
        <begin position="361"/>
        <end position="378"/>
    </location>
</feature>
<dbReference type="Pfam" id="PF03412">
    <property type="entry name" value="Peptidase_C39"/>
    <property type="match status" value="1"/>
</dbReference>
<keyword evidence="7 8" id="KW-0472">Membrane</keyword>
<evidence type="ECO:0000256" key="2">
    <source>
        <dbReference type="ARBA" id="ARBA00005417"/>
    </source>
</evidence>
<dbReference type="InterPro" id="IPR005074">
    <property type="entry name" value="Peptidase_C39"/>
</dbReference>
<evidence type="ECO:0000256" key="4">
    <source>
        <dbReference type="ARBA" id="ARBA00022741"/>
    </source>
</evidence>
<dbReference type="Gene3D" id="3.40.50.300">
    <property type="entry name" value="P-loop containing nucleotide triphosphate hydrolases"/>
    <property type="match status" value="1"/>
</dbReference>
<keyword evidence="5" id="KW-0067">ATP-binding</keyword>
<feature type="transmembrane region" description="Helical" evidence="8">
    <location>
        <begin position="335"/>
        <end position="355"/>
    </location>
</feature>
<evidence type="ECO:0000256" key="8">
    <source>
        <dbReference type="SAM" id="Phobius"/>
    </source>
</evidence>
<evidence type="ECO:0000256" key="1">
    <source>
        <dbReference type="ARBA" id="ARBA00004651"/>
    </source>
</evidence>
<dbReference type="GO" id="GO:0016887">
    <property type="term" value="F:ATP hydrolysis activity"/>
    <property type="evidence" value="ECO:0007669"/>
    <property type="project" value="InterPro"/>
</dbReference>
<feature type="transmembrane region" description="Helical" evidence="8">
    <location>
        <begin position="239"/>
        <end position="268"/>
    </location>
</feature>
<feature type="transmembrane region" description="Helical" evidence="8">
    <location>
        <begin position="152"/>
        <end position="169"/>
    </location>
</feature>
<comment type="similarity">
    <text evidence="2">Belongs to the ABC transporter superfamily.</text>
</comment>
<dbReference type="Gene3D" id="3.90.70.10">
    <property type="entry name" value="Cysteine proteinases"/>
    <property type="match status" value="1"/>
</dbReference>
<feature type="domain" description="ABC transporter" evidence="9">
    <location>
        <begin position="436"/>
        <end position="642"/>
    </location>
</feature>
<dbReference type="InterPro" id="IPR003439">
    <property type="entry name" value="ABC_transporter-like_ATP-bd"/>
</dbReference>
<dbReference type="PROSITE" id="PS50893">
    <property type="entry name" value="ABC_TRANSPORTER_2"/>
    <property type="match status" value="1"/>
</dbReference>
<dbReference type="EMBL" id="BMIF01000005">
    <property type="protein sequence ID" value="GGA65270.1"/>
    <property type="molecule type" value="Genomic_DNA"/>
</dbReference>
<sequence length="643" mass="70334">MTGLSLLDLSHFASGLSLSTRAVRAELDELAKLRTPCILHWKLTHYVVLERIGSKGVYICDPAEGRRWASWQEVSESFTGVALELWPSVGFERKTERKSIRPADLFRRTGGLNRALLQIFLLSLCLEAIALLSPIGSQIIFDEVVVASDHELLTLVAIGMACLVVLQVVFGLARSWAALVMGTSLSVQWTAALFDHMLNLPLAYFEKRHVGDVVSRFGSLGNIQSALTTDVISILMDGIMIIGTLVMMILYGGWMALVACGALTIHLFMRMIAYGPYRAANESAINQEAKEDTHFIETIRGMATIKTLDLRERRRNAWLNLFVNSMNANLRIQKLNLLFGTAGTFLAAADGIATLVIGGHLVIGGSMTVGMLIAFLAYKEQFVSRGQALIEVVINLKMLGLHSERIADIALTSPEEGLAALESPFVRQQLAHSPALSVRNVHLSYGNRLPKVLEGVSLDVAPGECLAIKGPSGCGKTTLLKVMAGLIAPTEGEILLGGRDIRHLGLTNYRRSIATVLQEDQLFAGTISENIAGFDPDPDEAWVEECARMAAIRDEILAMPMRFDSLVGDMGSTLSGGQKQRLFLARALYRRPSILFLDEATSALDEANEQCINQAISQLKISRVIIAHRENTISQASRSINIR</sequence>
<evidence type="ECO:0000313" key="11">
    <source>
        <dbReference type="EMBL" id="GGA65270.1"/>
    </source>
</evidence>
<dbReference type="Proteomes" id="UP000636264">
    <property type="component" value="Unassembled WGS sequence"/>
</dbReference>
<dbReference type="SUPFAM" id="SSF52540">
    <property type="entry name" value="P-loop containing nucleoside triphosphate hydrolases"/>
    <property type="match status" value="1"/>
</dbReference>
<dbReference type="PROSITE" id="PS00211">
    <property type="entry name" value="ABC_TRANSPORTER_1"/>
    <property type="match status" value="1"/>
</dbReference>
<keyword evidence="6 8" id="KW-1133">Transmembrane helix</keyword>
<dbReference type="GO" id="GO:0140359">
    <property type="term" value="F:ABC-type transporter activity"/>
    <property type="evidence" value="ECO:0007669"/>
    <property type="project" value="InterPro"/>
</dbReference>
<reference evidence="11" key="1">
    <citation type="journal article" date="2014" name="Int. J. Syst. Evol. Microbiol.">
        <title>Complete genome sequence of Corynebacterium casei LMG S-19264T (=DSM 44701T), isolated from a smear-ripened cheese.</title>
        <authorList>
            <consortium name="US DOE Joint Genome Institute (JGI-PGF)"/>
            <person name="Walter F."/>
            <person name="Albersmeier A."/>
            <person name="Kalinowski J."/>
            <person name="Ruckert C."/>
        </authorList>
    </citation>
    <scope>NUCLEOTIDE SEQUENCE</scope>
    <source>
        <strain evidence="11">CGMCC 1.15320</strain>
    </source>
</reference>
<dbReference type="InterPro" id="IPR017871">
    <property type="entry name" value="ABC_transporter-like_CS"/>
</dbReference>
<accession>A0A916W3W1</accession>
<dbReference type="SUPFAM" id="SSF90123">
    <property type="entry name" value="ABC transporter transmembrane region"/>
    <property type="match status" value="1"/>
</dbReference>
<dbReference type="InterPro" id="IPR027417">
    <property type="entry name" value="P-loop_NTPase"/>
</dbReference>
<dbReference type="GO" id="GO:0005524">
    <property type="term" value="F:ATP binding"/>
    <property type="evidence" value="ECO:0007669"/>
    <property type="project" value="UniProtKB-KW"/>
</dbReference>
<dbReference type="PANTHER" id="PTHR24221:SF606">
    <property type="entry name" value="COLICIN V SECRETION-PROCESSING ATP-BINDING PROTEIN"/>
    <property type="match status" value="1"/>
</dbReference>
<keyword evidence="4" id="KW-0547">Nucleotide-binding</keyword>
<dbReference type="PANTHER" id="PTHR24221">
    <property type="entry name" value="ATP-BINDING CASSETTE SUB-FAMILY B"/>
    <property type="match status" value="1"/>
</dbReference>
<dbReference type="Pfam" id="PF00664">
    <property type="entry name" value="ABC_membrane"/>
    <property type="match status" value="1"/>
</dbReference>
<protein>
    <submittedName>
        <fullName evidence="11">Colicin V biosynthesis protein</fullName>
    </submittedName>
</protein>
<dbReference type="PROSITE" id="PS50929">
    <property type="entry name" value="ABC_TM1F"/>
    <property type="match status" value="1"/>
</dbReference>